<feature type="transmembrane region" description="Helical" evidence="1">
    <location>
        <begin position="107"/>
        <end position="125"/>
    </location>
</feature>
<dbReference type="PANTHER" id="PTHR31061:SF24">
    <property type="entry name" value="LD22376P"/>
    <property type="match status" value="1"/>
</dbReference>
<keyword evidence="1" id="KW-0812">Transmembrane</keyword>
<accession>D2R051</accession>
<evidence type="ECO:0000256" key="1">
    <source>
        <dbReference type="SAM" id="Phobius"/>
    </source>
</evidence>
<keyword evidence="1" id="KW-0472">Membrane</keyword>
<keyword evidence="1" id="KW-1133">Transmembrane helix</keyword>
<feature type="transmembrane region" description="Helical" evidence="1">
    <location>
        <begin position="273"/>
        <end position="293"/>
    </location>
</feature>
<dbReference type="HOGENOM" id="CLU_029171_4_0_0"/>
<name>D2R051_PIRSD</name>
<evidence type="ECO:0000313" key="2">
    <source>
        <dbReference type="EMBL" id="ADB18416.1"/>
    </source>
</evidence>
<organism evidence="2 3">
    <name type="scientific">Pirellula staleyi (strain ATCC 27377 / DSM 6068 / ICPB 4128)</name>
    <name type="common">Pirella staleyi</name>
    <dbReference type="NCBI Taxonomy" id="530564"/>
    <lineage>
        <taxon>Bacteria</taxon>
        <taxon>Pseudomonadati</taxon>
        <taxon>Planctomycetota</taxon>
        <taxon>Planctomycetia</taxon>
        <taxon>Pirellulales</taxon>
        <taxon>Pirellulaceae</taxon>
        <taxon>Pirellula</taxon>
    </lineage>
</organism>
<proteinExistence type="predicted"/>
<dbReference type="eggNOG" id="COG4299">
    <property type="taxonomic scope" value="Bacteria"/>
</dbReference>
<dbReference type="AlphaFoldDB" id="D2R051"/>
<gene>
    <name evidence="2" type="ordered locus">Psta_3761</name>
</gene>
<feature type="transmembrane region" description="Helical" evidence="1">
    <location>
        <begin position="137"/>
        <end position="156"/>
    </location>
</feature>
<dbReference type="STRING" id="530564.Psta_3761"/>
<sequence>MTSAAPSLAASTPAATLPARLLSLDAYRGFVMLAMASRGFGIPKVAALPQFASHPTWQFLAGQLDHVAWVGSCFWDLIQPSFMFMVGVAMAYSCAARVSKGDPYWKMLLHAIFRAMVLIALGVFLRSNSSDQTNFTFMDVTSQIGLGYLPLFLLWGRKFWVQATAAIVILVGYFALFALYPLPAADYNYAAVGVDENWVHFQGFQRHWEKNANVAHDVDVKVLNWFPRPEPFMFDRGGYNTLNFIPSIATMIFGLIAGEWLRGGASGLKKFGILVGAGLAMLLIGWGLNELGVCPVVKRIWTPSWAIYSTGWTCLLLAAFYGVIELIQFRFWAFPLVVIGMNSIAIYCMDKLCHSWTLKTLKTHLGWKIEKLRTFPAIDKLVSDSQIYLPIIETTAVLLIFWLVLLWMYRRRIFLRI</sequence>
<feature type="transmembrane region" description="Helical" evidence="1">
    <location>
        <begin position="305"/>
        <end position="324"/>
    </location>
</feature>
<feature type="transmembrane region" description="Helical" evidence="1">
    <location>
        <begin position="163"/>
        <end position="182"/>
    </location>
</feature>
<dbReference type="PANTHER" id="PTHR31061">
    <property type="entry name" value="LD22376P"/>
    <property type="match status" value="1"/>
</dbReference>
<dbReference type="EMBL" id="CP001848">
    <property type="protein sequence ID" value="ADB18416.1"/>
    <property type="molecule type" value="Genomic_DNA"/>
</dbReference>
<keyword evidence="3" id="KW-1185">Reference proteome</keyword>
<feature type="transmembrane region" description="Helical" evidence="1">
    <location>
        <begin position="77"/>
        <end position="95"/>
    </location>
</feature>
<feature type="transmembrane region" description="Helical" evidence="1">
    <location>
        <begin position="331"/>
        <end position="349"/>
    </location>
</feature>
<evidence type="ECO:0000313" key="3">
    <source>
        <dbReference type="Proteomes" id="UP000001887"/>
    </source>
</evidence>
<feature type="transmembrane region" description="Helical" evidence="1">
    <location>
        <begin position="241"/>
        <end position="261"/>
    </location>
</feature>
<dbReference type="KEGG" id="psl:Psta_3761"/>
<dbReference type="Proteomes" id="UP000001887">
    <property type="component" value="Chromosome"/>
</dbReference>
<protein>
    <submittedName>
        <fullName evidence="2">Uncharacterized protein</fullName>
    </submittedName>
</protein>
<feature type="transmembrane region" description="Helical" evidence="1">
    <location>
        <begin position="387"/>
        <end position="409"/>
    </location>
</feature>
<reference evidence="2 3" key="1">
    <citation type="journal article" date="2009" name="Stand. Genomic Sci.">
        <title>Complete genome sequence of Pirellula staleyi type strain (ATCC 27377).</title>
        <authorList>
            <person name="Clum A."/>
            <person name="Tindall B.J."/>
            <person name="Sikorski J."/>
            <person name="Ivanova N."/>
            <person name="Mavrommatis K."/>
            <person name="Lucas S."/>
            <person name="Glavina del Rio T."/>
            <person name="Nolan M."/>
            <person name="Chen F."/>
            <person name="Tice H."/>
            <person name="Pitluck S."/>
            <person name="Cheng J.F."/>
            <person name="Chertkov O."/>
            <person name="Brettin T."/>
            <person name="Han C."/>
            <person name="Detter J.C."/>
            <person name="Kuske C."/>
            <person name="Bruce D."/>
            <person name="Goodwin L."/>
            <person name="Ovchinikova G."/>
            <person name="Pati A."/>
            <person name="Mikhailova N."/>
            <person name="Chen A."/>
            <person name="Palaniappan K."/>
            <person name="Land M."/>
            <person name="Hauser L."/>
            <person name="Chang Y.J."/>
            <person name="Jeffries C.D."/>
            <person name="Chain P."/>
            <person name="Rohde M."/>
            <person name="Goker M."/>
            <person name="Bristow J."/>
            <person name="Eisen J.A."/>
            <person name="Markowitz V."/>
            <person name="Hugenholtz P."/>
            <person name="Kyrpides N.C."/>
            <person name="Klenk H.P."/>
            <person name="Lapidus A."/>
        </authorList>
    </citation>
    <scope>NUCLEOTIDE SEQUENCE [LARGE SCALE GENOMIC DNA]</scope>
    <source>
        <strain evidence="3">ATCC 27377 / DSM 6068 / ICPB 4128</strain>
    </source>
</reference>
<dbReference type="OrthoDB" id="9788724at2"/>